<proteinExistence type="predicted"/>
<dbReference type="EMBL" id="CP092085">
    <property type="protein sequence ID" value="UUN98277.1"/>
    <property type="molecule type" value="Genomic_DNA"/>
</dbReference>
<accession>A0A9E7TC31</accession>
<dbReference type="Proteomes" id="UP000644140">
    <property type="component" value="Chromosome"/>
</dbReference>
<organism evidence="1 3">
    <name type="scientific">Acinetobacter bereziniae</name>
    <name type="common">Acinetobacter genomosp. 10</name>
    <dbReference type="NCBI Taxonomy" id="106648"/>
    <lineage>
        <taxon>Bacteria</taxon>
        <taxon>Pseudomonadati</taxon>
        <taxon>Pseudomonadota</taxon>
        <taxon>Gammaproteobacteria</taxon>
        <taxon>Moraxellales</taxon>
        <taxon>Moraxellaceae</taxon>
        <taxon>Acinetobacter</taxon>
    </lineage>
</organism>
<dbReference type="EMBL" id="CP092085">
    <property type="protein sequence ID" value="UUN96310.1"/>
    <property type="molecule type" value="Genomic_DNA"/>
</dbReference>
<evidence type="ECO:0000313" key="2">
    <source>
        <dbReference type="EMBL" id="UUN98277.1"/>
    </source>
</evidence>
<evidence type="ECO:0000313" key="3">
    <source>
        <dbReference type="Proteomes" id="UP000644140"/>
    </source>
</evidence>
<name>A0A9E7TC31_ACIBZ</name>
<dbReference type="RefSeq" id="WP_228288687.1">
    <property type="nucleotide sequence ID" value="NZ_CP066121.1"/>
</dbReference>
<gene>
    <name evidence="2" type="ORF">I9054_002065</name>
    <name evidence="1" type="ORF">I9054_013080</name>
</gene>
<dbReference type="AlphaFoldDB" id="A0A9E7TC31"/>
<reference evidence="1" key="1">
    <citation type="submission" date="2022-02" db="EMBL/GenBank/DDBJ databases">
        <title>Characterization of Tn125 harboring carbapenem-resistant Acinetobacter bereziniae clinical isolates.</title>
        <authorList>
            <person name="Wong N.-K."/>
            <person name="Pan Q."/>
        </authorList>
    </citation>
    <scope>NUCLEOTIDE SEQUENCE</scope>
    <source>
        <strain evidence="1">GD03393</strain>
    </source>
</reference>
<sequence length="56" mass="6797">MKRLKDFKTTERIPRPAVKVFPIQFGDDEESRRIVLHHARRVILQHKEEIQKLAYK</sequence>
<evidence type="ECO:0000313" key="1">
    <source>
        <dbReference type="EMBL" id="UUN96310.1"/>
    </source>
</evidence>
<protein>
    <submittedName>
        <fullName evidence="1">Uncharacterized protein</fullName>
    </submittedName>
</protein>